<evidence type="ECO:0000313" key="4">
    <source>
        <dbReference type="Proteomes" id="UP000247702"/>
    </source>
</evidence>
<dbReference type="Pfam" id="PF12937">
    <property type="entry name" value="F-box-like"/>
    <property type="match status" value="1"/>
</dbReference>
<accession>A0A2Z6S9V1</accession>
<proteinExistence type="predicted"/>
<organism evidence="2 4">
    <name type="scientific">Rhizophagus clarus</name>
    <dbReference type="NCBI Taxonomy" id="94130"/>
    <lineage>
        <taxon>Eukaryota</taxon>
        <taxon>Fungi</taxon>
        <taxon>Fungi incertae sedis</taxon>
        <taxon>Mucoromycota</taxon>
        <taxon>Glomeromycotina</taxon>
        <taxon>Glomeromycetes</taxon>
        <taxon>Glomerales</taxon>
        <taxon>Glomeraceae</taxon>
        <taxon>Rhizophagus</taxon>
    </lineage>
</organism>
<keyword evidence="4" id="KW-1185">Reference proteome</keyword>
<sequence>MAIKTFSNELLQKIFNNLDDDNNSLFSLLLVNKNWCENAVAILWRRPFSYNIQRDKMKKIIPTLLSQITLQERIDLGLKDILAIPTKTLFDYGWFIQQFETSLLDLIDFNYTSREKYFMAIAKIIFLKTKGLDELIYSYGFEKECKRIFTLPKSQLLLNQITKIIYHAEIYSHYSPFFDLSIYVSNIKYLSIELVCYTHKITVKFFEDLIRFISVQNNLEYFILNIVRNNDNNPHMENWRKFFFKLSEHSFHSIKYIMIKGCFNQEQTDLNFLSICSNLEELHLNSMIIDFDKMNCLMDIYLPKLFSFSLLDCFLISSERNYSIYYNWPTYIMEFLKNHRNTLKVFKMVSSHIDLSLGENYLKSILNTISLYCKNLTLIGLNLNHIFGYTNDYRYRINQQKYDKVFKEFKSVCNNCPNLQKIIFFTSEYYNFDLPDELILIIIQSLPKSLKFLSFEGVIEHDLLKEIVKNHIDNLINLDFYYYTCVDVLRREIDEISESRKLKLTFDKKRISINWTSIYKYFLDFIYF</sequence>
<dbReference type="Proteomes" id="UP000615446">
    <property type="component" value="Unassembled WGS sequence"/>
</dbReference>
<feature type="domain" description="F-box" evidence="1">
    <location>
        <begin position="8"/>
        <end position="48"/>
    </location>
</feature>
<dbReference type="Gene3D" id="3.80.10.10">
    <property type="entry name" value="Ribonuclease Inhibitor"/>
    <property type="match status" value="1"/>
</dbReference>
<comment type="caution">
    <text evidence="2">The sequence shown here is derived from an EMBL/GenBank/DDBJ whole genome shotgun (WGS) entry which is preliminary data.</text>
</comment>
<evidence type="ECO:0000313" key="3">
    <source>
        <dbReference type="EMBL" id="GES80329.1"/>
    </source>
</evidence>
<name>A0A2Z6S9V1_9GLOM</name>
<evidence type="ECO:0000313" key="2">
    <source>
        <dbReference type="EMBL" id="GBC06310.1"/>
    </source>
</evidence>
<dbReference type="OrthoDB" id="2343805at2759"/>
<evidence type="ECO:0000259" key="1">
    <source>
        <dbReference type="Pfam" id="PF12937"/>
    </source>
</evidence>
<gene>
    <name evidence="3" type="ORF">RCL2_000761100</name>
    <name evidence="2" type="ORF">RclHR1_06760005</name>
</gene>
<reference evidence="2 4" key="1">
    <citation type="submission" date="2017-11" db="EMBL/GenBank/DDBJ databases">
        <title>The genome of Rhizophagus clarus HR1 reveals common genetic basis of auxotrophy among arbuscular mycorrhizal fungi.</title>
        <authorList>
            <person name="Kobayashi Y."/>
        </authorList>
    </citation>
    <scope>NUCLEOTIDE SEQUENCE [LARGE SCALE GENOMIC DNA]</scope>
    <source>
        <strain evidence="2 4">HR1</strain>
    </source>
</reference>
<protein>
    <recommendedName>
        <fullName evidence="1">F-box domain-containing protein</fullName>
    </recommendedName>
</protein>
<dbReference type="Proteomes" id="UP000247702">
    <property type="component" value="Unassembled WGS sequence"/>
</dbReference>
<dbReference type="EMBL" id="BLAL01000049">
    <property type="protein sequence ID" value="GES80329.1"/>
    <property type="molecule type" value="Genomic_DNA"/>
</dbReference>
<dbReference type="InterPro" id="IPR001810">
    <property type="entry name" value="F-box_dom"/>
</dbReference>
<dbReference type="AlphaFoldDB" id="A0A2Z6S9V1"/>
<reference evidence="3" key="2">
    <citation type="submission" date="2019-10" db="EMBL/GenBank/DDBJ databases">
        <title>Conservation and host-specific expression of non-tandemly repeated heterogenous ribosome RNA gene in arbuscular mycorrhizal fungi.</title>
        <authorList>
            <person name="Maeda T."/>
            <person name="Kobayashi Y."/>
            <person name="Nakagawa T."/>
            <person name="Ezawa T."/>
            <person name="Yamaguchi K."/>
            <person name="Bino T."/>
            <person name="Nishimoto Y."/>
            <person name="Shigenobu S."/>
            <person name="Kawaguchi M."/>
        </authorList>
    </citation>
    <scope>NUCLEOTIDE SEQUENCE</scope>
    <source>
        <strain evidence="3">HR1</strain>
    </source>
</reference>
<dbReference type="EMBL" id="BEXD01004066">
    <property type="protein sequence ID" value="GBC06310.1"/>
    <property type="molecule type" value="Genomic_DNA"/>
</dbReference>
<dbReference type="InterPro" id="IPR032675">
    <property type="entry name" value="LRR_dom_sf"/>
</dbReference>